<dbReference type="KEGG" id="ram:MCE_06995"/>
<protein>
    <submittedName>
        <fullName evidence="1">Uncharacterized protein</fullName>
    </submittedName>
</protein>
<dbReference type="AlphaFoldDB" id="H8K373"/>
<dbReference type="HOGENOM" id="CLU_3398179_0_0_5"/>
<dbReference type="STRING" id="1105111.MCE_06995"/>
<gene>
    <name evidence="1" type="ordered locus">MCE_06995</name>
</gene>
<reference evidence="1 2" key="2">
    <citation type="journal article" date="2016" name="Int. J. Syst. Evol. Microbiol.">
        <title>Rickettsia amblyommatis sp. nov., a spotted fever group Rickettsia associated with multiple species of Amblyomma ticks in North, Central and South America.</title>
        <authorList>
            <person name="Karpathy S.E."/>
            <person name="Slater K.S."/>
            <person name="Goldsmith C.S."/>
            <person name="Nicholson W.L."/>
            <person name="Paddock C.D."/>
        </authorList>
    </citation>
    <scope>NUCLEOTIDE SEQUENCE [LARGE SCALE GENOMIC DNA]</scope>
    <source>
        <strain evidence="1 2">GAT-30V</strain>
    </source>
</reference>
<sequence>MYFEAAKASCTLPKKFWYEKFRNNQIEQIQS</sequence>
<reference evidence="2" key="1">
    <citation type="submission" date="2012-02" db="EMBL/GenBank/DDBJ databases">
        <title>Complete genome sequence of Candidatus Rickettsia amblyommii strain GAT-30V.</title>
        <authorList>
            <person name="Johnson S.L."/>
            <person name="Munk A.C."/>
            <person name="Han S."/>
            <person name="Bruce D.C."/>
            <person name="Dasch G.A."/>
        </authorList>
    </citation>
    <scope>NUCLEOTIDE SEQUENCE [LARGE SCALE GENOMIC DNA]</scope>
    <source>
        <strain evidence="2">GAT-30V</strain>
    </source>
</reference>
<dbReference type="Proteomes" id="UP000008005">
    <property type="component" value="Chromosome"/>
</dbReference>
<name>H8K373_RICAG</name>
<proteinExistence type="predicted"/>
<evidence type="ECO:0000313" key="2">
    <source>
        <dbReference type="Proteomes" id="UP000008005"/>
    </source>
</evidence>
<accession>H8K373</accession>
<evidence type="ECO:0000313" key="1">
    <source>
        <dbReference type="EMBL" id="AFC70188.1"/>
    </source>
</evidence>
<dbReference type="EMBL" id="CP003334">
    <property type="protein sequence ID" value="AFC70188.1"/>
    <property type="molecule type" value="Genomic_DNA"/>
</dbReference>
<organism evidence="1 2">
    <name type="scientific">Rickettsia amblyommatis (strain GAT-30V)</name>
    <name type="common">Rickettsia amblyommii</name>
    <dbReference type="NCBI Taxonomy" id="1105111"/>
    <lineage>
        <taxon>Bacteria</taxon>
        <taxon>Pseudomonadati</taxon>
        <taxon>Pseudomonadota</taxon>
        <taxon>Alphaproteobacteria</taxon>
        <taxon>Rickettsiales</taxon>
        <taxon>Rickettsiaceae</taxon>
        <taxon>Rickettsieae</taxon>
        <taxon>Rickettsia</taxon>
        <taxon>spotted fever group</taxon>
    </lineage>
</organism>